<name>A0ABQ0K150_9BACT</name>
<dbReference type="InterPro" id="IPR025669">
    <property type="entry name" value="AAA_dom"/>
</dbReference>
<gene>
    <name evidence="2" type="ORF">BROSI_A3004</name>
</gene>
<feature type="domain" description="AAA" evidence="1">
    <location>
        <begin position="3"/>
        <end position="42"/>
    </location>
</feature>
<dbReference type="Proteomes" id="UP000032309">
    <property type="component" value="Unassembled WGS sequence"/>
</dbReference>
<dbReference type="EMBL" id="BAFN01000001">
    <property type="protein sequence ID" value="GAN34467.1"/>
    <property type="molecule type" value="Genomic_DNA"/>
</dbReference>
<comment type="caution">
    <text evidence="2">The sequence shown here is derived from an EMBL/GenBank/DDBJ whole genome shotgun (WGS) entry which is preliminary data.</text>
</comment>
<evidence type="ECO:0000313" key="3">
    <source>
        <dbReference type="Proteomes" id="UP000032309"/>
    </source>
</evidence>
<dbReference type="InterPro" id="IPR027417">
    <property type="entry name" value="P-loop_NTPase"/>
</dbReference>
<keyword evidence="3" id="KW-1185">Reference proteome</keyword>
<dbReference type="PANTHER" id="PTHR13696">
    <property type="entry name" value="P-LOOP CONTAINING NUCLEOSIDE TRIPHOSPHATE HYDROLASE"/>
    <property type="match status" value="1"/>
</dbReference>
<reference evidence="3" key="1">
    <citation type="journal article" date="2015" name="Genome Announc.">
        <title>Draft Genome Sequence of an Anaerobic Ammonium-Oxidizing Bacterium, "Candidatus Brocadia sinica".</title>
        <authorList>
            <person name="Oshiki M."/>
            <person name="Shinyako-Hata K."/>
            <person name="Satoh H."/>
            <person name="Okabe S."/>
        </authorList>
    </citation>
    <scope>NUCLEOTIDE SEQUENCE [LARGE SCALE GENOMIC DNA]</scope>
    <source>
        <strain evidence="3">JPN1</strain>
    </source>
</reference>
<sequence>MNKIIAIINQKGGVGKTTTINMASGLAMEGKKVLIIDLDPQIPHHHRLRGN</sequence>
<accession>A0ABQ0K150</accession>
<evidence type="ECO:0000259" key="1">
    <source>
        <dbReference type="Pfam" id="PF13614"/>
    </source>
</evidence>
<evidence type="ECO:0000313" key="2">
    <source>
        <dbReference type="EMBL" id="GAN34467.1"/>
    </source>
</evidence>
<dbReference type="PANTHER" id="PTHR13696:SF52">
    <property type="entry name" value="PARA FAMILY PROTEIN CT_582"/>
    <property type="match status" value="1"/>
</dbReference>
<dbReference type="Pfam" id="PF13614">
    <property type="entry name" value="AAA_31"/>
    <property type="match status" value="1"/>
</dbReference>
<organism evidence="2 3">
    <name type="scientific">Candidatus Brocadia sinica JPN1</name>
    <dbReference type="NCBI Taxonomy" id="1197129"/>
    <lineage>
        <taxon>Bacteria</taxon>
        <taxon>Pseudomonadati</taxon>
        <taxon>Planctomycetota</taxon>
        <taxon>Candidatus Brocadiia</taxon>
        <taxon>Candidatus Brocadiales</taxon>
        <taxon>Candidatus Brocadiaceae</taxon>
        <taxon>Candidatus Brocadia</taxon>
    </lineage>
</organism>
<dbReference type="InterPro" id="IPR050678">
    <property type="entry name" value="DNA_Partitioning_ATPase"/>
</dbReference>
<proteinExistence type="predicted"/>
<dbReference type="Gene3D" id="3.40.50.300">
    <property type="entry name" value="P-loop containing nucleotide triphosphate hydrolases"/>
    <property type="match status" value="1"/>
</dbReference>
<protein>
    <submittedName>
        <fullName evidence="2">ATPases</fullName>
    </submittedName>
</protein>
<dbReference type="SUPFAM" id="SSF52540">
    <property type="entry name" value="P-loop containing nucleoside triphosphate hydrolases"/>
    <property type="match status" value="1"/>
</dbReference>
<dbReference type="CDD" id="cd02042">
    <property type="entry name" value="ParAB_family"/>
    <property type="match status" value="1"/>
</dbReference>